<dbReference type="RefSeq" id="WP_138412442.1">
    <property type="nucleotide sequence ID" value="NZ_QLAG01000026.1"/>
</dbReference>
<comment type="caution">
    <text evidence="2">The sequence shown here is derived from an EMBL/GenBank/DDBJ whole genome shotgun (WGS) entry which is preliminary data.</text>
</comment>
<sequence>MKYLSLFLVVLPIGYLLLERFLVFIEPYMDYLNENPLWGLLAWPLVVLALGDWGWKRKLVAAYHRRNGSA</sequence>
<organism evidence="2 3">
    <name type="scientific">Stutzerimonas nosocomialis</name>
    <dbReference type="NCBI Taxonomy" id="1056496"/>
    <lineage>
        <taxon>Bacteria</taxon>
        <taxon>Pseudomonadati</taxon>
        <taxon>Pseudomonadota</taxon>
        <taxon>Gammaproteobacteria</taxon>
        <taxon>Pseudomonadales</taxon>
        <taxon>Pseudomonadaceae</taxon>
        <taxon>Stutzerimonas</taxon>
    </lineage>
</organism>
<dbReference type="AlphaFoldDB" id="A0A5R9QBU8"/>
<dbReference type="Proteomes" id="UP000306753">
    <property type="component" value="Unassembled WGS sequence"/>
</dbReference>
<keyword evidence="1" id="KW-0812">Transmembrane</keyword>
<name>A0A5R9QBU8_9GAMM</name>
<proteinExistence type="predicted"/>
<feature type="transmembrane region" description="Helical" evidence="1">
    <location>
        <begin position="7"/>
        <end position="25"/>
    </location>
</feature>
<gene>
    <name evidence="2" type="ORF">DN820_17595</name>
</gene>
<keyword evidence="1" id="KW-1133">Transmembrane helix</keyword>
<dbReference type="EMBL" id="QLAG01000026">
    <property type="protein sequence ID" value="TLX62145.1"/>
    <property type="molecule type" value="Genomic_DNA"/>
</dbReference>
<evidence type="ECO:0000313" key="2">
    <source>
        <dbReference type="EMBL" id="TLX62145.1"/>
    </source>
</evidence>
<reference evidence="2 3" key="1">
    <citation type="journal article" date="2017" name="Eur. J. Clin. Microbiol. Infect. Dis.">
        <title>Uncommonly isolated clinical Pseudomonas: identification and phylogenetic assignation.</title>
        <authorList>
            <person name="Mulet M."/>
            <person name="Gomila M."/>
            <person name="Ramirez A."/>
            <person name="Cardew S."/>
            <person name="Moore E.R."/>
            <person name="Lalucat J."/>
            <person name="Garcia-Valdes E."/>
        </authorList>
    </citation>
    <scope>NUCLEOTIDE SEQUENCE [LARGE SCALE GENOMIC DNA]</scope>
    <source>
        <strain evidence="2 3">SD129</strain>
    </source>
</reference>
<feature type="transmembrane region" description="Helical" evidence="1">
    <location>
        <begin position="37"/>
        <end position="55"/>
    </location>
</feature>
<protein>
    <submittedName>
        <fullName evidence="2">Uncharacterized protein</fullName>
    </submittedName>
</protein>
<evidence type="ECO:0000313" key="3">
    <source>
        <dbReference type="Proteomes" id="UP000306753"/>
    </source>
</evidence>
<keyword evidence="3" id="KW-1185">Reference proteome</keyword>
<evidence type="ECO:0000256" key="1">
    <source>
        <dbReference type="SAM" id="Phobius"/>
    </source>
</evidence>
<keyword evidence="1" id="KW-0472">Membrane</keyword>
<accession>A0A5R9QBU8</accession>